<dbReference type="FunFam" id="2.60.40.10:FF:000270">
    <property type="entry name" value="Cell surface protein"/>
    <property type="match status" value="2"/>
</dbReference>
<feature type="compositionally biased region" description="Gly residues" evidence="1">
    <location>
        <begin position="618"/>
        <end position="637"/>
    </location>
</feature>
<dbReference type="PANTHER" id="PTHR36842:SF1">
    <property type="entry name" value="PROTEIN TOLB"/>
    <property type="match status" value="1"/>
</dbReference>
<keyword evidence="2" id="KW-0472">Membrane</keyword>
<dbReference type="Pfam" id="PF18911">
    <property type="entry name" value="PKD_4"/>
    <property type="match status" value="3"/>
</dbReference>
<feature type="domain" description="PKD" evidence="3">
    <location>
        <begin position="386"/>
        <end position="448"/>
    </location>
</feature>
<evidence type="ECO:0000313" key="5">
    <source>
        <dbReference type="Proteomes" id="UP000326500"/>
    </source>
</evidence>
<feature type="compositionally biased region" description="Low complexity" evidence="1">
    <location>
        <begin position="570"/>
        <end position="617"/>
    </location>
</feature>
<dbReference type="InterPro" id="IPR011042">
    <property type="entry name" value="6-blade_b-propeller_TolB-like"/>
</dbReference>
<accession>A0A1G9B6B8</accession>
<dbReference type="PROSITE" id="PS50093">
    <property type="entry name" value="PKD"/>
    <property type="match status" value="3"/>
</dbReference>
<gene>
    <name evidence="4" type="ORF">SAMN04488571_10827</name>
</gene>
<dbReference type="InterPro" id="IPR022409">
    <property type="entry name" value="PKD/Chitinase_dom"/>
</dbReference>
<dbReference type="PANTHER" id="PTHR36842">
    <property type="entry name" value="PROTEIN TOLB HOMOLOG"/>
    <property type="match status" value="1"/>
</dbReference>
<dbReference type="STRING" id="2200.GCA_001571405_01270"/>
<organism evidence="4 5">
    <name type="scientific">Methanoculleus thermophilus</name>
    <dbReference type="NCBI Taxonomy" id="2200"/>
    <lineage>
        <taxon>Archaea</taxon>
        <taxon>Methanobacteriati</taxon>
        <taxon>Methanobacteriota</taxon>
        <taxon>Stenosarchaea group</taxon>
        <taxon>Methanomicrobia</taxon>
        <taxon>Methanomicrobiales</taxon>
        <taxon>Methanomicrobiaceae</taxon>
        <taxon>Methanoculleus</taxon>
    </lineage>
</organism>
<feature type="compositionally biased region" description="Pro residues" evidence="1">
    <location>
        <begin position="553"/>
        <end position="569"/>
    </location>
</feature>
<feature type="region of interest" description="Disordered" evidence="1">
    <location>
        <begin position="553"/>
        <end position="666"/>
    </location>
</feature>
<feature type="transmembrane region" description="Helical" evidence="2">
    <location>
        <begin position="831"/>
        <end position="849"/>
    </location>
</feature>
<dbReference type="EMBL" id="FNFT01000008">
    <property type="protein sequence ID" value="SDK35061.1"/>
    <property type="molecule type" value="Genomic_DNA"/>
</dbReference>
<evidence type="ECO:0000313" key="4">
    <source>
        <dbReference type="EMBL" id="SDK35061.1"/>
    </source>
</evidence>
<dbReference type="AlphaFoldDB" id="A0A1G9B6B8"/>
<feature type="compositionally biased region" description="Polar residues" evidence="1">
    <location>
        <begin position="648"/>
        <end position="664"/>
    </location>
</feature>
<dbReference type="NCBIfam" id="TIGR04275">
    <property type="entry name" value="beta_prop_Msarc"/>
    <property type="match status" value="4"/>
</dbReference>
<feature type="domain" description="PKD" evidence="3">
    <location>
        <begin position="302"/>
        <end position="375"/>
    </location>
</feature>
<dbReference type="CDD" id="cd00146">
    <property type="entry name" value="PKD"/>
    <property type="match status" value="3"/>
</dbReference>
<keyword evidence="5" id="KW-1185">Reference proteome</keyword>
<protein>
    <submittedName>
        <fullName evidence="4">Beta propeller repeat-containing protein</fullName>
    </submittedName>
</protein>
<name>A0A1G9B6B8_9EURY</name>
<feature type="domain" description="PKD" evidence="3">
    <location>
        <begin position="468"/>
        <end position="551"/>
    </location>
</feature>
<sequence>MAGEMAPGNVVPVSIEAGPQEYPDIDGDMIVWVDGRKSIYYSSGPGVRAWSVAGEGGSPSVSGDYIVWEEILNMSLDICLFDLSGGVTRVLTDDPTDQWMPVIYGERVAWYDARSGSTDICLYDIGTGNETFISCSPVTEWRPALSERYLVWEEGSGNGDIWLYDILTGERRQITENSARQTYPSISGSRIVWEDYRNGAPDIYLFDLEDPAAGEQRITDDPAEQVSPAIDGDLIAWEDKRDGTWNIYICDLALGTDKQMPVAPSSTEQLYPAVSNDRIVWQNGRGERSDIYAFTYFRGAIPVAEFSANPTEGNAVLFVRFTDRSTGGPETWFWDLGDGYTSTERNPWHLYEFPGNYTVSLTVSNEFGSDTVTKSELIHVGPLEIREIQFQARPLAGPVPLKVLFLGDEPNYARSWYWDFGDGGTSSHRDPMHTYRRPGVYNVTLTCTYGGINLTHTEYGFITVYERLEPSFLADPVNGTAPLSVRFTDTSTGGPESWLWDFGDGVTSSEQNPEHTYLNPGTYTVSLMVGSAFQNETAVKHGYIQVVPAPTPTVSPTLPITPTPSPTVPVTPTESPTVPVTPTPTVNVTPTVTPTASATPTPTVNVTPTPTQTSPGSGSSGGGGGGRGGGGGGGGGSLAWTDPGWRTPASTAGPTPRPTATSPSGADPAVSALQFVSPDGLVSLTIAGGISAVKTSGAPVTTVTLESLDVDSVPPISGEGRYVFTGFACLIGPDGAALSQPATLVFNFSQDQWEALYDDDRKRLVVQRYNRSADAWEEAITTVHPGSWSISAEISSSGLYALCAEVSEEGIAEMAMDGLDPQFWTGEYTNLIFALLALIILCGGTYLYFRKDGL</sequence>
<evidence type="ECO:0000256" key="1">
    <source>
        <dbReference type="SAM" id="MobiDB-lite"/>
    </source>
</evidence>
<keyword evidence="2" id="KW-1133">Transmembrane helix</keyword>
<proteinExistence type="predicted"/>
<dbReference type="InterPro" id="IPR000601">
    <property type="entry name" value="PKD_dom"/>
</dbReference>
<reference evidence="4 5" key="1">
    <citation type="submission" date="2016-10" db="EMBL/GenBank/DDBJ databases">
        <authorList>
            <person name="Varghese N."/>
            <person name="Submissions S."/>
        </authorList>
    </citation>
    <scope>NUCLEOTIDE SEQUENCE [LARGE SCALE GENOMIC DNA]</scope>
    <source>
        <strain evidence="4 5">DSM 2373</strain>
    </source>
</reference>
<dbReference type="SUPFAM" id="SSF69304">
    <property type="entry name" value="Tricorn protease N-terminal domain"/>
    <property type="match status" value="2"/>
</dbReference>
<dbReference type="InterPro" id="IPR035986">
    <property type="entry name" value="PKD_dom_sf"/>
</dbReference>
<dbReference type="SUPFAM" id="SSF49299">
    <property type="entry name" value="PKD domain"/>
    <property type="match status" value="3"/>
</dbReference>
<dbReference type="Proteomes" id="UP000326500">
    <property type="component" value="Unassembled WGS sequence"/>
</dbReference>
<evidence type="ECO:0000259" key="3">
    <source>
        <dbReference type="PROSITE" id="PS50093"/>
    </source>
</evidence>
<dbReference type="SMART" id="SM00089">
    <property type="entry name" value="PKD"/>
    <property type="match status" value="3"/>
</dbReference>
<evidence type="ECO:0000256" key="2">
    <source>
        <dbReference type="SAM" id="Phobius"/>
    </source>
</evidence>
<keyword evidence="2" id="KW-0812">Transmembrane</keyword>
<dbReference type="Gene3D" id="2.120.10.30">
    <property type="entry name" value="TolB, C-terminal domain"/>
    <property type="match status" value="2"/>
</dbReference>
<dbReference type="InterPro" id="IPR027618">
    <property type="entry name" value="Beta_prop_Msarc"/>
</dbReference>
<dbReference type="InterPro" id="IPR013783">
    <property type="entry name" value="Ig-like_fold"/>
</dbReference>
<dbReference type="Gene3D" id="2.60.40.10">
    <property type="entry name" value="Immunoglobulins"/>
    <property type="match status" value="3"/>
</dbReference>